<protein>
    <submittedName>
        <fullName evidence="2">Uncharacterized protein</fullName>
    </submittedName>
</protein>
<name>A0AA94WUD6_9BACI</name>
<proteinExistence type="predicted"/>
<sequence length="253" mass="28963">MDPNSELFRAKQQVIYYRAEIAQYKNKISELERLVEKEVVRNKYLQGKIQELNGEKIAGLQEEIQKLRMRVMELEVELEEEKNIQNTSNSELVNGGEHTKEVGVEFYSYFNYSVILPPEGDDTISIYGDFTIVNTGDVPLKDVVVCFKVTPVGSVTLSGKISDPKLLNGPGSEREDIEWVWAIEDWRDRIQKKGEHWVKPIRSTVAIKITLNAFEIIFSEDACNGKVKVDSFVYSDNNTPPHASLNKIYFQIP</sequence>
<evidence type="ECO:0000313" key="2">
    <source>
        <dbReference type="EMBL" id="TYS61125.1"/>
    </source>
</evidence>
<dbReference type="AlphaFoldDB" id="A0AA94WUD6"/>
<gene>
    <name evidence="2" type="ORF">FZC74_02290</name>
</gene>
<organism evidence="2 3">
    <name type="scientific">Sutcliffiella horikoshii</name>
    <dbReference type="NCBI Taxonomy" id="79883"/>
    <lineage>
        <taxon>Bacteria</taxon>
        <taxon>Bacillati</taxon>
        <taxon>Bacillota</taxon>
        <taxon>Bacilli</taxon>
        <taxon>Bacillales</taxon>
        <taxon>Bacillaceae</taxon>
        <taxon>Sutcliffiella</taxon>
    </lineage>
</organism>
<reference evidence="2 3" key="1">
    <citation type="submission" date="2019-08" db="EMBL/GenBank/DDBJ databases">
        <title>Bacillus genomes from the desert of Cuatro Cienegas, Coahuila.</title>
        <authorList>
            <person name="Olmedo-Alvarez G."/>
        </authorList>
    </citation>
    <scope>NUCLEOTIDE SEQUENCE [LARGE SCALE GENOMIC DNA]</scope>
    <source>
        <strain evidence="2 3">CH88_3T</strain>
    </source>
</reference>
<dbReference type="Proteomes" id="UP000323393">
    <property type="component" value="Unassembled WGS sequence"/>
</dbReference>
<accession>A0AA94WUD6</accession>
<comment type="caution">
    <text evidence="2">The sequence shown here is derived from an EMBL/GenBank/DDBJ whole genome shotgun (WGS) entry which is preliminary data.</text>
</comment>
<keyword evidence="1" id="KW-0175">Coiled coil</keyword>
<evidence type="ECO:0000313" key="3">
    <source>
        <dbReference type="Proteomes" id="UP000323393"/>
    </source>
</evidence>
<feature type="coiled-coil region" evidence="1">
    <location>
        <begin position="14"/>
        <end position="84"/>
    </location>
</feature>
<dbReference type="RefSeq" id="WP_148964782.1">
    <property type="nucleotide sequence ID" value="NZ_JBNIKZ010000003.1"/>
</dbReference>
<dbReference type="EMBL" id="VTEU01000001">
    <property type="protein sequence ID" value="TYS61125.1"/>
    <property type="molecule type" value="Genomic_DNA"/>
</dbReference>
<evidence type="ECO:0000256" key="1">
    <source>
        <dbReference type="SAM" id="Coils"/>
    </source>
</evidence>